<evidence type="ECO:0000313" key="1">
    <source>
        <dbReference type="EMBL" id="ABG02131.1"/>
    </source>
</evidence>
<name>Q1EC47_DROME</name>
<dbReference type="EMBL" id="BT025887">
    <property type="protein sequence ID" value="ABG02131.1"/>
    <property type="molecule type" value="mRNA"/>
</dbReference>
<sequence length="118" mass="12984">ERSPHCSRALHAAGLRPVSIDLLAGLGQAFGGRSWSWNLFRDTAGQLQDLQRNAARDLPLRAISGTALSGLQAPRVDSCRPTRSWSGSRTMSSTHTHTLYIYNYPYIQHVIKVVVVGI</sequence>
<proteinExistence type="evidence at transcript level"/>
<organism evidence="1">
    <name type="scientific">Drosophila melanogaster</name>
    <name type="common">Fruit fly</name>
    <dbReference type="NCBI Taxonomy" id="7227"/>
    <lineage>
        <taxon>Eukaryota</taxon>
        <taxon>Metazoa</taxon>
        <taxon>Ecdysozoa</taxon>
        <taxon>Arthropoda</taxon>
        <taxon>Hexapoda</taxon>
        <taxon>Insecta</taxon>
        <taxon>Pterygota</taxon>
        <taxon>Neoptera</taxon>
        <taxon>Endopterygota</taxon>
        <taxon>Diptera</taxon>
        <taxon>Brachycera</taxon>
        <taxon>Muscomorpha</taxon>
        <taxon>Ephydroidea</taxon>
        <taxon>Drosophilidae</taxon>
        <taxon>Drosophila</taxon>
        <taxon>Sophophora</taxon>
    </lineage>
</organism>
<reference evidence="1" key="1">
    <citation type="submission" date="2006-06" db="EMBL/GenBank/DDBJ databases">
        <authorList>
            <person name="Stapleton M."/>
            <person name="Carlson J."/>
            <person name="Chavez C."/>
            <person name="Frise E."/>
            <person name="George R."/>
            <person name="Pacleb J."/>
            <person name="Park S."/>
            <person name="Wan K."/>
            <person name="Yu C."/>
            <person name="Celniker S."/>
        </authorList>
    </citation>
    <scope>NUCLEOTIDE SEQUENCE</scope>
</reference>
<accession>Q1EC47</accession>
<dbReference type="AlphaFoldDB" id="Q1EC47"/>
<feature type="non-terminal residue" evidence="1">
    <location>
        <position position="1"/>
    </location>
</feature>
<protein>
    <submittedName>
        <fullName evidence="1">IP01761p</fullName>
    </submittedName>
</protein>